<keyword evidence="1" id="KW-0812">Transmembrane</keyword>
<feature type="transmembrane region" description="Helical" evidence="1">
    <location>
        <begin position="14"/>
        <end position="35"/>
    </location>
</feature>
<dbReference type="STRING" id="1834191.A5886_000353"/>
<dbReference type="AlphaFoldDB" id="A0A242A3V0"/>
<evidence type="ECO:0000256" key="1">
    <source>
        <dbReference type="SAM" id="Phobius"/>
    </source>
</evidence>
<dbReference type="Proteomes" id="UP000195043">
    <property type="component" value="Unassembled WGS sequence"/>
</dbReference>
<evidence type="ECO:0000313" key="2">
    <source>
        <dbReference type="EMBL" id="OTN75283.1"/>
    </source>
</evidence>
<keyword evidence="1" id="KW-1133">Transmembrane helix</keyword>
<feature type="transmembrane region" description="Helical" evidence="1">
    <location>
        <begin position="41"/>
        <end position="60"/>
    </location>
</feature>
<accession>A0A242A3V0</accession>
<feature type="transmembrane region" description="Helical" evidence="1">
    <location>
        <begin position="72"/>
        <end position="91"/>
    </location>
</feature>
<keyword evidence="3" id="KW-1185">Reference proteome</keyword>
<proteinExistence type="predicted"/>
<keyword evidence="1" id="KW-0472">Membrane</keyword>
<dbReference type="RefSeq" id="WP_086273351.1">
    <property type="nucleotide sequence ID" value="NZ_NGKU01000001.1"/>
</dbReference>
<comment type="caution">
    <text evidence="2">The sequence shown here is derived from an EMBL/GenBank/DDBJ whole genome shotgun (WGS) entry which is preliminary data.</text>
</comment>
<reference evidence="2 3" key="1">
    <citation type="submission" date="2017-05" db="EMBL/GenBank/DDBJ databases">
        <title>The Genome Sequence of Enterococcus sp. 8G7_MSG3316.</title>
        <authorList>
            <consortium name="The Broad Institute Genomics Platform"/>
            <consortium name="The Broad Institute Genomic Center for Infectious Diseases"/>
            <person name="Earl A."/>
            <person name="Manson A."/>
            <person name="Schwartman J."/>
            <person name="Gilmore M."/>
            <person name="Abouelleil A."/>
            <person name="Cao P."/>
            <person name="Chapman S."/>
            <person name="Cusick C."/>
            <person name="Shea T."/>
            <person name="Young S."/>
            <person name="Neafsey D."/>
            <person name="Nusbaum C."/>
            <person name="Birren B."/>
        </authorList>
    </citation>
    <scope>NUCLEOTIDE SEQUENCE [LARGE SCALE GENOMIC DNA]</scope>
    <source>
        <strain evidence="2 3">8G7_MSG3316</strain>
    </source>
</reference>
<protein>
    <submittedName>
        <fullName evidence="2">Uncharacterized protein</fullName>
    </submittedName>
</protein>
<gene>
    <name evidence="2" type="ORF">A5886_000353</name>
</gene>
<dbReference type="EMBL" id="NGKU01000001">
    <property type="protein sequence ID" value="OTN75283.1"/>
    <property type="molecule type" value="Genomic_DNA"/>
</dbReference>
<sequence length="96" mass="11271">MEKQLTITQENKRVLLILIVQTTLLIAGFILRYIYDSGWVAVIESIVGFSFFWLISNAKLFNRINKEKTSLYYWSFLNLLGGIVFFGIMFYEKLMS</sequence>
<name>A0A242A3V0_9ENTE</name>
<organism evidence="2 3">
    <name type="scientific">Candidatus Enterococcus testudinis</name>
    <dbReference type="NCBI Taxonomy" id="1834191"/>
    <lineage>
        <taxon>Bacteria</taxon>
        <taxon>Bacillati</taxon>
        <taxon>Bacillota</taxon>
        <taxon>Bacilli</taxon>
        <taxon>Lactobacillales</taxon>
        <taxon>Enterococcaceae</taxon>
        <taxon>Enterococcus</taxon>
    </lineage>
</organism>
<evidence type="ECO:0000313" key="3">
    <source>
        <dbReference type="Proteomes" id="UP000195043"/>
    </source>
</evidence>